<dbReference type="EMBL" id="JARAKH010000019">
    <property type="protein sequence ID" value="KAK8394466.1"/>
    <property type="molecule type" value="Genomic_DNA"/>
</dbReference>
<feature type="transmembrane region" description="Helical" evidence="5">
    <location>
        <begin position="409"/>
        <end position="428"/>
    </location>
</feature>
<comment type="subcellular location">
    <subcellularLocation>
        <location evidence="1">Membrane</location>
        <topology evidence="1">Multi-pass membrane protein</topology>
    </subcellularLocation>
</comment>
<name>A0AAW0U4L8_SCYPA</name>
<dbReference type="InterPro" id="IPR005828">
    <property type="entry name" value="MFS_sugar_transport-like"/>
</dbReference>
<dbReference type="GO" id="GO:0016020">
    <property type="term" value="C:membrane"/>
    <property type="evidence" value="ECO:0007669"/>
    <property type="project" value="UniProtKB-SubCell"/>
</dbReference>
<evidence type="ECO:0000259" key="6">
    <source>
        <dbReference type="PROSITE" id="PS50850"/>
    </source>
</evidence>
<protein>
    <recommendedName>
        <fullName evidence="6">Major facilitator superfamily (MFS) profile domain-containing protein</fullName>
    </recommendedName>
</protein>
<gene>
    <name evidence="7" type="ORF">O3P69_006566</name>
</gene>
<feature type="transmembrane region" description="Helical" evidence="5">
    <location>
        <begin position="497"/>
        <end position="517"/>
    </location>
</feature>
<feature type="transmembrane region" description="Helical" evidence="5">
    <location>
        <begin position="239"/>
        <end position="260"/>
    </location>
</feature>
<keyword evidence="2 5" id="KW-0812">Transmembrane</keyword>
<evidence type="ECO:0000256" key="4">
    <source>
        <dbReference type="ARBA" id="ARBA00023136"/>
    </source>
</evidence>
<organism evidence="7 8">
    <name type="scientific">Scylla paramamosain</name>
    <name type="common">Mud crab</name>
    <dbReference type="NCBI Taxonomy" id="85552"/>
    <lineage>
        <taxon>Eukaryota</taxon>
        <taxon>Metazoa</taxon>
        <taxon>Ecdysozoa</taxon>
        <taxon>Arthropoda</taxon>
        <taxon>Crustacea</taxon>
        <taxon>Multicrustacea</taxon>
        <taxon>Malacostraca</taxon>
        <taxon>Eumalacostraca</taxon>
        <taxon>Eucarida</taxon>
        <taxon>Decapoda</taxon>
        <taxon>Pleocyemata</taxon>
        <taxon>Brachyura</taxon>
        <taxon>Eubrachyura</taxon>
        <taxon>Portunoidea</taxon>
        <taxon>Portunidae</taxon>
        <taxon>Portuninae</taxon>
        <taxon>Scylla</taxon>
    </lineage>
</organism>
<dbReference type="Pfam" id="PF00083">
    <property type="entry name" value="Sugar_tr"/>
    <property type="match status" value="1"/>
</dbReference>
<evidence type="ECO:0000313" key="8">
    <source>
        <dbReference type="Proteomes" id="UP001487740"/>
    </source>
</evidence>
<keyword evidence="4 5" id="KW-0472">Membrane</keyword>
<dbReference type="SUPFAM" id="SSF103473">
    <property type="entry name" value="MFS general substrate transporter"/>
    <property type="match status" value="1"/>
</dbReference>
<evidence type="ECO:0000256" key="2">
    <source>
        <dbReference type="ARBA" id="ARBA00022692"/>
    </source>
</evidence>
<feature type="transmembrane region" description="Helical" evidence="5">
    <location>
        <begin position="434"/>
        <end position="456"/>
    </location>
</feature>
<feature type="transmembrane region" description="Helical" evidence="5">
    <location>
        <begin position="352"/>
        <end position="369"/>
    </location>
</feature>
<feature type="domain" description="Major facilitator superfamily (MFS) profile" evidence="6">
    <location>
        <begin position="115"/>
        <end position="522"/>
    </location>
</feature>
<feature type="transmembrane region" description="Helical" evidence="5">
    <location>
        <begin position="266"/>
        <end position="285"/>
    </location>
</feature>
<evidence type="ECO:0000256" key="5">
    <source>
        <dbReference type="SAM" id="Phobius"/>
    </source>
</evidence>
<evidence type="ECO:0000256" key="3">
    <source>
        <dbReference type="ARBA" id="ARBA00022989"/>
    </source>
</evidence>
<feature type="transmembrane region" description="Helical" evidence="5">
    <location>
        <begin position="468"/>
        <end position="491"/>
    </location>
</feature>
<keyword evidence="3 5" id="KW-1133">Transmembrane helix</keyword>
<dbReference type="InterPro" id="IPR020846">
    <property type="entry name" value="MFS_dom"/>
</dbReference>
<keyword evidence="8" id="KW-1185">Reference proteome</keyword>
<dbReference type="Proteomes" id="UP001487740">
    <property type="component" value="Unassembled WGS sequence"/>
</dbReference>
<dbReference type="PROSITE" id="PS50850">
    <property type="entry name" value="MFS"/>
    <property type="match status" value="1"/>
</dbReference>
<dbReference type="GO" id="GO:0022857">
    <property type="term" value="F:transmembrane transporter activity"/>
    <property type="evidence" value="ECO:0007669"/>
    <property type="project" value="InterPro"/>
</dbReference>
<dbReference type="InterPro" id="IPR036259">
    <property type="entry name" value="MFS_trans_sf"/>
</dbReference>
<proteinExistence type="predicted"/>
<dbReference type="AlphaFoldDB" id="A0AAW0U4L8"/>
<feature type="transmembrane region" description="Helical" evidence="5">
    <location>
        <begin position="179"/>
        <end position="199"/>
    </location>
</feature>
<evidence type="ECO:0000256" key="1">
    <source>
        <dbReference type="ARBA" id="ARBA00004141"/>
    </source>
</evidence>
<dbReference type="PANTHER" id="PTHR24064">
    <property type="entry name" value="SOLUTE CARRIER FAMILY 22 MEMBER"/>
    <property type="match status" value="1"/>
</dbReference>
<reference evidence="7 8" key="1">
    <citation type="submission" date="2023-03" db="EMBL/GenBank/DDBJ databases">
        <title>High-quality genome of Scylla paramamosain provides insights in environmental adaptation.</title>
        <authorList>
            <person name="Zhang L."/>
        </authorList>
    </citation>
    <scope>NUCLEOTIDE SEQUENCE [LARGE SCALE GENOMIC DNA]</scope>
    <source>
        <strain evidence="7">LZ_2023a</strain>
        <tissue evidence="7">Muscle</tissue>
    </source>
</reference>
<dbReference type="Gene3D" id="1.20.1250.20">
    <property type="entry name" value="MFS general substrate transporter like domains"/>
    <property type="match status" value="1"/>
</dbReference>
<sequence>MDTTAPFIKGCDMNSVLEEVGDNGRYQRLLYWFYVVPINFFIPWVPLAVIFMTSTPDHWCHVPGRPDHVPLEEWKALTIPREKDGAYSSCQQYNVTAGDVLPLLQEPSSPELMIATFGVTECRRLWEYDRTYYDSTLSTQQHWVCEQASMAATWQSVGVAGNVVGTVVFNSLSDLIGRLPVLAMTVAVFAVFGLVRLYVTSLAAIMITTFLASTSFPSMLELALIIVVEQVSPGWRTRITSTSFIFWTGGMCLLPLLAWATRDWQLLGLITTLPFFIIFIGHWVLPESPRWLLSRNRLDRCSKVLENIAAKNGRKVPESLQETLQAIVATQRSETNYGAVQLFKYRVMAIRTLLLTACFTCYNLFYYGLTYNMANVSGNEFLNFFLLSIVELPSNLLGWFSAQNLGRRWTAAGAAILAGVCAFATAFLQDESPWIPLMALMVSKMFITISFLVVYVQCAEVYPTTHRAAGTGLTSIISSCFGITAPYIAYLAVFGAWVPYIILFMIGLVGFLAASLLPETLNTDLPQSLFDANTFLTSEKYWSYKGRRCCAATTTSNRSNKSKAEGHDNVGSDALASLDKC</sequence>
<feature type="transmembrane region" description="Helical" evidence="5">
    <location>
        <begin position="31"/>
        <end position="51"/>
    </location>
</feature>
<evidence type="ECO:0000313" key="7">
    <source>
        <dbReference type="EMBL" id="KAK8394466.1"/>
    </source>
</evidence>
<accession>A0AAW0U4L8</accession>
<feature type="transmembrane region" description="Helical" evidence="5">
    <location>
        <begin position="205"/>
        <end position="227"/>
    </location>
</feature>
<comment type="caution">
    <text evidence="7">The sequence shown here is derived from an EMBL/GenBank/DDBJ whole genome shotgun (WGS) entry which is preliminary data.</text>
</comment>